<evidence type="ECO:0000313" key="1">
    <source>
        <dbReference type="EMBL" id="GAH71329.1"/>
    </source>
</evidence>
<comment type="caution">
    <text evidence="1">The sequence shown here is derived from an EMBL/GenBank/DDBJ whole genome shotgun (WGS) entry which is preliminary data.</text>
</comment>
<dbReference type="AlphaFoldDB" id="X1IZ05"/>
<accession>X1IZ05</accession>
<proteinExistence type="predicted"/>
<gene>
    <name evidence="1" type="ORF">S03H2_47387</name>
</gene>
<reference evidence="1" key="1">
    <citation type="journal article" date="2014" name="Front. Microbiol.">
        <title>High frequency of phylogenetically diverse reductive dehalogenase-homologous genes in deep subseafloor sedimentary metagenomes.</title>
        <authorList>
            <person name="Kawai M."/>
            <person name="Futagami T."/>
            <person name="Toyoda A."/>
            <person name="Takaki Y."/>
            <person name="Nishi S."/>
            <person name="Hori S."/>
            <person name="Arai W."/>
            <person name="Tsubouchi T."/>
            <person name="Morono Y."/>
            <person name="Uchiyama I."/>
            <person name="Ito T."/>
            <person name="Fujiyama A."/>
            <person name="Inagaki F."/>
            <person name="Takami H."/>
        </authorList>
    </citation>
    <scope>NUCLEOTIDE SEQUENCE</scope>
    <source>
        <strain evidence="1">Expedition CK06-06</strain>
    </source>
</reference>
<name>X1IZ05_9ZZZZ</name>
<sequence length="77" mass="8707">GAFGYAVVLNLSPVKYRWWKSVEKVKEGRKDKKKVGIVSSSEEEFDKIVMTVAEVKAGKDAVAEFFLDNSRSWVKPI</sequence>
<protein>
    <submittedName>
        <fullName evidence="1">Uncharacterized protein</fullName>
    </submittedName>
</protein>
<feature type="non-terminal residue" evidence="1">
    <location>
        <position position="1"/>
    </location>
</feature>
<dbReference type="EMBL" id="BARU01029816">
    <property type="protein sequence ID" value="GAH71329.1"/>
    <property type="molecule type" value="Genomic_DNA"/>
</dbReference>
<organism evidence="1">
    <name type="scientific">marine sediment metagenome</name>
    <dbReference type="NCBI Taxonomy" id="412755"/>
    <lineage>
        <taxon>unclassified sequences</taxon>
        <taxon>metagenomes</taxon>
        <taxon>ecological metagenomes</taxon>
    </lineage>
</organism>